<evidence type="ECO:0000259" key="2">
    <source>
        <dbReference type="Pfam" id="PF07905"/>
    </source>
</evidence>
<dbReference type="Pfam" id="PF07905">
    <property type="entry name" value="PucR"/>
    <property type="match status" value="1"/>
</dbReference>
<dbReference type="PANTHER" id="PTHR33744:SF1">
    <property type="entry name" value="DNA-BINDING TRANSCRIPTIONAL ACTIVATOR ADER"/>
    <property type="match status" value="1"/>
</dbReference>
<name>A0A7W9G3K2_9ACTN</name>
<sequence>MFTLRSLLDRTSLELRVLVPGRPGALDAPVAWVHNTELPDPSHYVREGEIVLTNGLWLERVPAAQFVTNVKKAKAGGIVFGLRAEMPDTPAALVEACREEELPLLEISVAVPLTAVSQAMADMLADERKQSLVGMVRRGDALATAISRGAGASGVLDILRREHDLPLAVVDRMARSLAVAGARLDGDQLHAVATALAKKPPALEVDLAELGPAALFPVGAVGDIDAALICLRPLRELTTPERQALEQTARFLSLEVAKQQAVQAIEMRFASELLEMVLSGGWRATEVPGRLRAFGVDPSGPLAVCAVAFSDGETATMHGLAEVIVEFFAVEGVPAVVAGGTQDVVAVLPWRHPEHELPLLGRRLARSIERRFPGLRPVVGLGGLAAHAAELRPQLLQSREACRVLRRTRTGPSVRAFAELGTHRLLLGLLDAETLNEFAGQILGPMKDHDARRSGELELTLRTFLEHDGQWAATAGALHIHVNTLRNRLAKIAELTGRDVGRTEDRVDLFLALTVEAMDRPQPG</sequence>
<dbReference type="PANTHER" id="PTHR33744">
    <property type="entry name" value="CARBOHYDRATE DIACID REGULATOR"/>
    <property type="match status" value="1"/>
</dbReference>
<protein>
    <recommendedName>
        <fullName evidence="7">PucR family transcriptional regulator</fullName>
    </recommendedName>
</protein>
<dbReference type="EMBL" id="JACHMB010000001">
    <property type="protein sequence ID" value="MBB5776610.1"/>
    <property type="molecule type" value="Genomic_DNA"/>
</dbReference>
<proteinExistence type="inferred from homology"/>
<evidence type="ECO:0000313" key="6">
    <source>
        <dbReference type="Proteomes" id="UP000579153"/>
    </source>
</evidence>
<reference evidence="5 6" key="1">
    <citation type="submission" date="2020-08" db="EMBL/GenBank/DDBJ databases">
        <title>Sequencing the genomes of 1000 actinobacteria strains.</title>
        <authorList>
            <person name="Klenk H.-P."/>
        </authorList>
    </citation>
    <scope>NUCLEOTIDE SEQUENCE [LARGE SCALE GENOMIC DNA]</scope>
    <source>
        <strain evidence="5 6">DSM 45507</strain>
    </source>
</reference>
<dbReference type="InterPro" id="IPR051448">
    <property type="entry name" value="CdaR-like_regulators"/>
</dbReference>
<dbReference type="AlphaFoldDB" id="A0A7W9G3K2"/>
<comment type="caution">
    <text evidence="5">The sequence shown here is derived from an EMBL/GenBank/DDBJ whole genome shotgun (WGS) entry which is preliminary data.</text>
</comment>
<dbReference type="Gene3D" id="1.10.10.2840">
    <property type="entry name" value="PucR C-terminal helix-turn-helix domain"/>
    <property type="match status" value="1"/>
</dbReference>
<accession>A0A7W9G3K2</accession>
<gene>
    <name evidence="5" type="ORF">HD596_003366</name>
</gene>
<comment type="similarity">
    <text evidence="1">Belongs to the CdaR family.</text>
</comment>
<feature type="domain" description="PucR C-terminal helix-turn-helix" evidence="3">
    <location>
        <begin position="460"/>
        <end position="514"/>
    </location>
</feature>
<evidence type="ECO:0000259" key="4">
    <source>
        <dbReference type="Pfam" id="PF17853"/>
    </source>
</evidence>
<dbReference type="InterPro" id="IPR041522">
    <property type="entry name" value="CdaR_GGDEF"/>
</dbReference>
<feature type="domain" description="Purine catabolism PurC-like" evidence="2">
    <location>
        <begin position="7"/>
        <end position="123"/>
    </location>
</feature>
<evidence type="ECO:0008006" key="7">
    <source>
        <dbReference type="Google" id="ProtNLM"/>
    </source>
</evidence>
<evidence type="ECO:0000256" key="1">
    <source>
        <dbReference type="ARBA" id="ARBA00006754"/>
    </source>
</evidence>
<dbReference type="Proteomes" id="UP000579153">
    <property type="component" value="Unassembled WGS sequence"/>
</dbReference>
<dbReference type="InterPro" id="IPR025736">
    <property type="entry name" value="PucR_C-HTH_dom"/>
</dbReference>
<dbReference type="Pfam" id="PF13556">
    <property type="entry name" value="HTH_30"/>
    <property type="match status" value="1"/>
</dbReference>
<evidence type="ECO:0000313" key="5">
    <source>
        <dbReference type="EMBL" id="MBB5776610.1"/>
    </source>
</evidence>
<dbReference type="RefSeq" id="WP_185070102.1">
    <property type="nucleotide sequence ID" value="NZ_JACHMB010000001.1"/>
</dbReference>
<feature type="domain" description="CdaR GGDEF-like" evidence="4">
    <location>
        <begin position="286"/>
        <end position="404"/>
    </location>
</feature>
<dbReference type="InterPro" id="IPR012914">
    <property type="entry name" value="PucR_dom"/>
</dbReference>
<dbReference type="InterPro" id="IPR042070">
    <property type="entry name" value="PucR_C-HTH_sf"/>
</dbReference>
<organism evidence="5 6">
    <name type="scientific">Nonomuraea jabiensis</name>
    <dbReference type="NCBI Taxonomy" id="882448"/>
    <lineage>
        <taxon>Bacteria</taxon>
        <taxon>Bacillati</taxon>
        <taxon>Actinomycetota</taxon>
        <taxon>Actinomycetes</taxon>
        <taxon>Streptosporangiales</taxon>
        <taxon>Streptosporangiaceae</taxon>
        <taxon>Nonomuraea</taxon>
    </lineage>
</organism>
<dbReference type="Pfam" id="PF17853">
    <property type="entry name" value="GGDEF_2"/>
    <property type="match status" value="1"/>
</dbReference>
<keyword evidence="6" id="KW-1185">Reference proteome</keyword>
<evidence type="ECO:0000259" key="3">
    <source>
        <dbReference type="Pfam" id="PF13556"/>
    </source>
</evidence>